<feature type="non-terminal residue" evidence="1">
    <location>
        <position position="1"/>
    </location>
</feature>
<dbReference type="EMBL" id="BART01003784">
    <property type="protein sequence ID" value="GAG61446.1"/>
    <property type="molecule type" value="Genomic_DNA"/>
</dbReference>
<gene>
    <name evidence="1" type="ORF">S01H4_10083</name>
</gene>
<proteinExistence type="predicted"/>
<dbReference type="AlphaFoldDB" id="X1ANK7"/>
<name>X1ANK7_9ZZZZ</name>
<accession>X1ANK7</accession>
<comment type="caution">
    <text evidence="1">The sequence shown here is derived from an EMBL/GenBank/DDBJ whole genome shotgun (WGS) entry which is preliminary data.</text>
</comment>
<sequence>KEFKVEDDKKATEKYKISKNFPKIGTITSHEGDMYIKFVKIYHNQPFRTSRRWNASIHIWKELFRNEIYPVLGFAM</sequence>
<reference evidence="1" key="1">
    <citation type="journal article" date="2014" name="Front. Microbiol.">
        <title>High frequency of phylogenetically diverse reductive dehalogenase-homologous genes in deep subseafloor sedimentary metagenomes.</title>
        <authorList>
            <person name="Kawai M."/>
            <person name="Futagami T."/>
            <person name="Toyoda A."/>
            <person name="Takaki Y."/>
            <person name="Nishi S."/>
            <person name="Hori S."/>
            <person name="Arai W."/>
            <person name="Tsubouchi T."/>
            <person name="Morono Y."/>
            <person name="Uchiyama I."/>
            <person name="Ito T."/>
            <person name="Fujiyama A."/>
            <person name="Inagaki F."/>
            <person name="Takami H."/>
        </authorList>
    </citation>
    <scope>NUCLEOTIDE SEQUENCE</scope>
    <source>
        <strain evidence="1">Expedition CK06-06</strain>
    </source>
</reference>
<organism evidence="1">
    <name type="scientific">marine sediment metagenome</name>
    <dbReference type="NCBI Taxonomy" id="412755"/>
    <lineage>
        <taxon>unclassified sequences</taxon>
        <taxon>metagenomes</taxon>
        <taxon>ecological metagenomes</taxon>
    </lineage>
</organism>
<protein>
    <submittedName>
        <fullName evidence="1">Uncharacterized protein</fullName>
    </submittedName>
</protein>
<evidence type="ECO:0000313" key="1">
    <source>
        <dbReference type="EMBL" id="GAG61446.1"/>
    </source>
</evidence>